<evidence type="ECO:0000256" key="2">
    <source>
        <dbReference type="ARBA" id="ARBA00022443"/>
    </source>
</evidence>
<dbReference type="Gene3D" id="1.10.238.10">
    <property type="entry name" value="EF-hand"/>
    <property type="match status" value="1"/>
</dbReference>
<name>A0ABQ8ZDM2_9EUKA</name>
<dbReference type="InterPro" id="IPR011992">
    <property type="entry name" value="EF-hand-dom_pair"/>
</dbReference>
<evidence type="ECO:0000256" key="5">
    <source>
        <dbReference type="ARBA" id="ARBA00022737"/>
    </source>
</evidence>
<dbReference type="PANTHER" id="PTHR23055">
    <property type="entry name" value="CALCIUM BINDING PROTEINS"/>
    <property type="match status" value="1"/>
</dbReference>
<keyword evidence="8" id="KW-0175">Coiled coil</keyword>
<proteinExistence type="inferred from homology"/>
<sequence length="601" mass="69635">MAEMAQTAFKVFMTIYTTLQTAKKNKKTCSRLLSRLDAYNGPFERITNNPKLAEENIKTLENIIIIQKKMKTFIEKKVLKRRILTTIKSKSVESDFQQLEKELNSAIADITFELVTIIEETTQEIQEIGIENGMSLNRIEDNIGQMIKQQNKEKDDINEKLNQLLNSKDSEKRKIVTLDPTDVSLEYLQYLYGIGYNAAEVLHETFDSDHDTVVSVLDLQKGIQILKDGLIEEKANFLFNSWDSDGSGGISSEEMYDIIYGIFVLINSYSLCKFTKKAIFEEMENADPQVKFQFDRNFNNLVLKSLKEINVDKLIESIYTSTTTNQDNEIELEEFIKYSKTENNVVSKFIKAFSQILEEFTEQLEEKNEKEDNTESKTITSIKRELPQLSQSINEPYIAISDYLGQEGDLSFVAGQIIVVTRKGQDGWWTGKISNKIGKFPSNYVKKHTVLETKNTLGQEQQEGKLFTNKIYHIEGSYNNEDPMTIVVTNKGWMKHCKKSTLDKSEFILMETGKKNRFIVKPAKGKWSASEMSFRKITYSVGLYRNPGTFWEFYHDEGDWYYIMCSNGKGQGKWLSRNIHNWCYLYKSKKDASRYRFDLKK</sequence>
<dbReference type="SUPFAM" id="SSF47473">
    <property type="entry name" value="EF-hand"/>
    <property type="match status" value="1"/>
</dbReference>
<feature type="coiled-coil region" evidence="8">
    <location>
        <begin position="147"/>
        <end position="174"/>
    </location>
</feature>
<dbReference type="InterPro" id="IPR001452">
    <property type="entry name" value="SH3_domain"/>
</dbReference>
<evidence type="ECO:0000256" key="8">
    <source>
        <dbReference type="SAM" id="Coils"/>
    </source>
</evidence>
<dbReference type="Gene3D" id="1.20.930.20">
    <property type="entry name" value="Adaptor protein Cbl, N-terminal domain"/>
    <property type="match status" value="1"/>
</dbReference>
<dbReference type="InterPro" id="IPR002048">
    <property type="entry name" value="EF_hand_dom"/>
</dbReference>
<accession>A0ABQ8ZDM2</accession>
<dbReference type="PROSITE" id="PS50002">
    <property type="entry name" value="SH3"/>
    <property type="match status" value="1"/>
</dbReference>
<evidence type="ECO:0000313" key="11">
    <source>
        <dbReference type="EMBL" id="KAJ6254787.1"/>
    </source>
</evidence>
<dbReference type="Pfam" id="PF07653">
    <property type="entry name" value="SH3_2"/>
    <property type="match status" value="1"/>
</dbReference>
<feature type="domain" description="EF-hand" evidence="10">
    <location>
        <begin position="230"/>
        <end position="265"/>
    </location>
</feature>
<keyword evidence="5" id="KW-0677">Repeat</keyword>
<evidence type="ECO:0000259" key="9">
    <source>
        <dbReference type="PROSITE" id="PS50002"/>
    </source>
</evidence>
<dbReference type="InterPro" id="IPR059179">
    <property type="entry name" value="MLKL-like_MCAfunc"/>
</dbReference>
<gene>
    <name evidence="11" type="ORF">M0813_12098</name>
</gene>
<reference evidence="11" key="1">
    <citation type="submission" date="2022-08" db="EMBL/GenBank/DDBJ databases">
        <title>Novel sulfate-reducing endosymbionts in the free-living metamonad Anaeramoeba.</title>
        <authorList>
            <person name="Jerlstrom-Hultqvist J."/>
            <person name="Cepicka I."/>
            <person name="Gallot-Lavallee L."/>
            <person name="Salas-Leiva D."/>
            <person name="Curtis B.A."/>
            <person name="Zahonova K."/>
            <person name="Pipaliya S."/>
            <person name="Dacks J."/>
            <person name="Roger A.J."/>
        </authorList>
    </citation>
    <scope>NUCLEOTIDE SEQUENCE</scope>
    <source>
        <strain evidence="11">Schooner1</strain>
    </source>
</reference>
<feature type="coiled-coil region" evidence="8">
    <location>
        <begin position="350"/>
        <end position="377"/>
    </location>
</feature>
<keyword evidence="6" id="KW-0449">Lipoprotein</keyword>
<evidence type="ECO:0000313" key="12">
    <source>
        <dbReference type="Proteomes" id="UP001150062"/>
    </source>
</evidence>
<feature type="domain" description="SH3" evidence="9">
    <location>
        <begin position="392"/>
        <end position="450"/>
    </location>
</feature>
<dbReference type="InterPro" id="IPR036537">
    <property type="entry name" value="Adaptor_Cbl_N_dom_sf"/>
</dbReference>
<evidence type="ECO:0000256" key="7">
    <source>
        <dbReference type="PROSITE-ProRule" id="PRU00192"/>
    </source>
</evidence>
<evidence type="ECO:0000256" key="4">
    <source>
        <dbReference type="ARBA" id="ARBA00022723"/>
    </source>
</evidence>
<dbReference type="InterPro" id="IPR036028">
    <property type="entry name" value="SH3-like_dom_sf"/>
</dbReference>
<dbReference type="PROSITE" id="PS50222">
    <property type="entry name" value="EF_HAND_2"/>
    <property type="match status" value="1"/>
</dbReference>
<keyword evidence="4" id="KW-0479">Metal-binding</keyword>
<dbReference type="SMART" id="SM00326">
    <property type="entry name" value="SH3"/>
    <property type="match status" value="1"/>
</dbReference>
<evidence type="ECO:0000256" key="3">
    <source>
        <dbReference type="ARBA" id="ARBA00022707"/>
    </source>
</evidence>
<evidence type="ECO:0000259" key="10">
    <source>
        <dbReference type="PROSITE" id="PS50222"/>
    </source>
</evidence>
<keyword evidence="3" id="KW-0519">Myristate</keyword>
<comment type="caution">
    <text evidence="11">The sequence shown here is derived from an EMBL/GenBank/DDBJ whole genome shotgun (WGS) entry which is preliminary data.</text>
</comment>
<dbReference type="PANTHER" id="PTHR23055:SF178">
    <property type="entry name" value="NEUROCALCIN HOMOLOG"/>
    <property type="match status" value="1"/>
</dbReference>
<dbReference type="EMBL" id="JAOAOG010000017">
    <property type="protein sequence ID" value="KAJ6254787.1"/>
    <property type="molecule type" value="Genomic_DNA"/>
</dbReference>
<dbReference type="InterPro" id="IPR028846">
    <property type="entry name" value="Recoverin"/>
</dbReference>
<dbReference type="Proteomes" id="UP001150062">
    <property type="component" value="Unassembled WGS sequence"/>
</dbReference>
<keyword evidence="12" id="KW-1185">Reference proteome</keyword>
<organism evidence="11 12">
    <name type="scientific">Anaeramoeba flamelloides</name>
    <dbReference type="NCBI Taxonomy" id="1746091"/>
    <lineage>
        <taxon>Eukaryota</taxon>
        <taxon>Metamonada</taxon>
        <taxon>Anaeramoebidae</taxon>
        <taxon>Anaeramoeba</taxon>
    </lineage>
</organism>
<evidence type="ECO:0000256" key="6">
    <source>
        <dbReference type="ARBA" id="ARBA00023288"/>
    </source>
</evidence>
<dbReference type="Gene3D" id="2.30.30.40">
    <property type="entry name" value="SH3 Domains"/>
    <property type="match status" value="1"/>
</dbReference>
<comment type="similarity">
    <text evidence="1">Belongs to the recoverin family.</text>
</comment>
<protein>
    <submittedName>
        <fullName evidence="11">Sh3 domain-containing</fullName>
    </submittedName>
</protein>
<evidence type="ECO:0000256" key="1">
    <source>
        <dbReference type="ARBA" id="ARBA00006049"/>
    </source>
</evidence>
<dbReference type="SUPFAM" id="SSF50044">
    <property type="entry name" value="SH3-domain"/>
    <property type="match status" value="1"/>
</dbReference>
<dbReference type="CDD" id="cd21037">
    <property type="entry name" value="MLKL_NTD"/>
    <property type="match status" value="1"/>
</dbReference>
<keyword evidence="2 7" id="KW-0728">SH3 domain</keyword>